<keyword evidence="3" id="KW-0067">ATP-binding</keyword>
<feature type="signal peptide" evidence="4">
    <location>
        <begin position="1"/>
        <end position="27"/>
    </location>
</feature>
<dbReference type="GO" id="GO:0005524">
    <property type="term" value="F:ATP binding"/>
    <property type="evidence" value="ECO:0007669"/>
    <property type="project" value="UniProtKB-KW"/>
</dbReference>
<comment type="caution">
    <text evidence="5">The sequence shown here is derived from an EMBL/GenBank/DDBJ whole genome shotgun (WGS) entry which is preliminary data.</text>
</comment>
<keyword evidence="6" id="KW-1185">Reference proteome</keyword>
<dbReference type="PRINTS" id="PR00301">
    <property type="entry name" value="HEATSHOCK70"/>
</dbReference>
<organism evidence="5 6">
    <name type="scientific">Eleusine coracana subsp. coracana</name>
    <dbReference type="NCBI Taxonomy" id="191504"/>
    <lineage>
        <taxon>Eukaryota</taxon>
        <taxon>Viridiplantae</taxon>
        <taxon>Streptophyta</taxon>
        <taxon>Embryophyta</taxon>
        <taxon>Tracheophyta</taxon>
        <taxon>Spermatophyta</taxon>
        <taxon>Magnoliopsida</taxon>
        <taxon>Liliopsida</taxon>
        <taxon>Poales</taxon>
        <taxon>Poaceae</taxon>
        <taxon>PACMAD clade</taxon>
        <taxon>Chloridoideae</taxon>
        <taxon>Cynodonteae</taxon>
        <taxon>Eleusininae</taxon>
        <taxon>Eleusine</taxon>
    </lineage>
</organism>
<dbReference type="Proteomes" id="UP001054889">
    <property type="component" value="Unassembled WGS sequence"/>
</dbReference>
<keyword evidence="2" id="KW-0547">Nucleotide-binding</keyword>
<sequence length="95" mass="9720">MLLSRASALLLALLVAGLLLLAPAAHAAAPDNNGGEETKTGTVIGIDLGTTYSCVGVYLNGNVEIIANNQGNRITPSWVAFTDTGQRLVGEAAKN</sequence>
<name>A0AAV5DLI5_ELECO</name>
<dbReference type="GO" id="GO:0140662">
    <property type="term" value="F:ATP-dependent protein folding chaperone"/>
    <property type="evidence" value="ECO:0007669"/>
    <property type="project" value="InterPro"/>
</dbReference>
<dbReference type="FunFam" id="3.30.420.40:FF:000028">
    <property type="entry name" value="heat shock 70 kDa protein-like"/>
    <property type="match status" value="1"/>
</dbReference>
<comment type="similarity">
    <text evidence="1">Belongs to the heat shock protein 70 family.</text>
</comment>
<reference evidence="5" key="1">
    <citation type="journal article" date="2018" name="DNA Res.">
        <title>Multiple hybrid de novo genome assembly of finger millet, an orphan allotetraploid crop.</title>
        <authorList>
            <person name="Hatakeyama M."/>
            <person name="Aluri S."/>
            <person name="Balachadran M.T."/>
            <person name="Sivarajan S.R."/>
            <person name="Patrignani A."/>
            <person name="Gruter S."/>
            <person name="Poveda L."/>
            <person name="Shimizu-Inatsugi R."/>
            <person name="Baeten J."/>
            <person name="Francoijs K.J."/>
            <person name="Nataraja K.N."/>
            <person name="Reddy Y.A.N."/>
            <person name="Phadnis S."/>
            <person name="Ravikumar R.L."/>
            <person name="Schlapbach R."/>
            <person name="Sreeman S.M."/>
            <person name="Shimizu K.K."/>
        </authorList>
    </citation>
    <scope>NUCLEOTIDE SEQUENCE</scope>
</reference>
<keyword evidence="4" id="KW-0732">Signal</keyword>
<evidence type="ECO:0000256" key="3">
    <source>
        <dbReference type="ARBA" id="ARBA00022840"/>
    </source>
</evidence>
<accession>A0AAV5DLI5</accession>
<dbReference type="SUPFAM" id="SSF53067">
    <property type="entry name" value="Actin-like ATPase domain"/>
    <property type="match status" value="1"/>
</dbReference>
<dbReference type="InterPro" id="IPR013126">
    <property type="entry name" value="Hsp_70_fam"/>
</dbReference>
<dbReference type="AlphaFoldDB" id="A0AAV5DLI5"/>
<evidence type="ECO:0000256" key="1">
    <source>
        <dbReference type="ARBA" id="ARBA00007381"/>
    </source>
</evidence>
<dbReference type="Gene3D" id="3.30.420.40">
    <property type="match status" value="1"/>
</dbReference>
<feature type="chain" id="PRO_5043596174" evidence="4">
    <location>
        <begin position="28"/>
        <end position="95"/>
    </location>
</feature>
<dbReference type="InterPro" id="IPR018181">
    <property type="entry name" value="Heat_shock_70_CS"/>
</dbReference>
<dbReference type="InterPro" id="IPR043129">
    <property type="entry name" value="ATPase_NBD"/>
</dbReference>
<dbReference type="Pfam" id="PF00012">
    <property type="entry name" value="HSP70"/>
    <property type="match status" value="1"/>
</dbReference>
<evidence type="ECO:0000313" key="5">
    <source>
        <dbReference type="EMBL" id="GJN11909.1"/>
    </source>
</evidence>
<protein>
    <submittedName>
        <fullName evidence="5">Uncharacterized protein</fullName>
    </submittedName>
</protein>
<evidence type="ECO:0000256" key="4">
    <source>
        <dbReference type="SAM" id="SignalP"/>
    </source>
</evidence>
<evidence type="ECO:0000256" key="2">
    <source>
        <dbReference type="ARBA" id="ARBA00022741"/>
    </source>
</evidence>
<reference evidence="5" key="2">
    <citation type="submission" date="2021-12" db="EMBL/GenBank/DDBJ databases">
        <title>Resequencing data analysis of finger millet.</title>
        <authorList>
            <person name="Hatakeyama M."/>
            <person name="Aluri S."/>
            <person name="Balachadran M.T."/>
            <person name="Sivarajan S.R."/>
            <person name="Poveda L."/>
            <person name="Shimizu-Inatsugi R."/>
            <person name="Schlapbach R."/>
            <person name="Sreeman S.M."/>
            <person name="Shimizu K.K."/>
        </authorList>
    </citation>
    <scope>NUCLEOTIDE SEQUENCE</scope>
</reference>
<dbReference type="PANTHER" id="PTHR19375">
    <property type="entry name" value="HEAT SHOCK PROTEIN 70KDA"/>
    <property type="match status" value="1"/>
</dbReference>
<dbReference type="PROSITE" id="PS00297">
    <property type="entry name" value="HSP70_1"/>
    <property type="match status" value="1"/>
</dbReference>
<dbReference type="EMBL" id="BQKI01000020">
    <property type="protein sequence ID" value="GJN11909.1"/>
    <property type="molecule type" value="Genomic_DNA"/>
</dbReference>
<gene>
    <name evidence="5" type="primary">ga30145</name>
    <name evidence="5" type="ORF">PR202_ga30145</name>
</gene>
<evidence type="ECO:0000313" key="6">
    <source>
        <dbReference type="Proteomes" id="UP001054889"/>
    </source>
</evidence>
<proteinExistence type="inferred from homology"/>